<dbReference type="EMBL" id="BNJG01000002">
    <property type="protein sequence ID" value="GHO56632.1"/>
    <property type="molecule type" value="Genomic_DNA"/>
</dbReference>
<dbReference type="InterPro" id="IPR039261">
    <property type="entry name" value="FNR_nucleotide-bd"/>
</dbReference>
<organism evidence="1 2">
    <name type="scientific">Ktedonobacter robiniae</name>
    <dbReference type="NCBI Taxonomy" id="2778365"/>
    <lineage>
        <taxon>Bacteria</taxon>
        <taxon>Bacillati</taxon>
        <taxon>Chloroflexota</taxon>
        <taxon>Ktedonobacteria</taxon>
        <taxon>Ktedonobacterales</taxon>
        <taxon>Ktedonobacteraceae</taxon>
        <taxon>Ktedonobacter</taxon>
    </lineage>
</organism>
<protein>
    <submittedName>
        <fullName evidence="1">Uncharacterized protein</fullName>
    </submittedName>
</protein>
<gene>
    <name evidence="1" type="ORF">KSB_51070</name>
</gene>
<dbReference type="Proteomes" id="UP000654345">
    <property type="component" value="Unassembled WGS sequence"/>
</dbReference>
<comment type="caution">
    <text evidence="1">The sequence shown here is derived from an EMBL/GenBank/DDBJ whole genome shotgun (WGS) entry which is preliminary data.</text>
</comment>
<dbReference type="Gene3D" id="3.40.50.80">
    <property type="entry name" value="Nucleotide-binding domain of ferredoxin-NADP reductase (FNR) module"/>
    <property type="match status" value="1"/>
</dbReference>
<keyword evidence="2" id="KW-1185">Reference proteome</keyword>
<reference evidence="1 2" key="1">
    <citation type="journal article" date="2021" name="Int. J. Syst. Evol. Microbiol.">
        <title>Reticulibacter mediterranei gen. nov., sp. nov., within the new family Reticulibacteraceae fam. nov., and Ktedonospora formicarum gen. nov., sp. nov., Ktedonobacter robiniae sp. nov., Dictyobacter formicarum sp. nov. and Dictyobacter arantiisoli sp. nov., belonging to the class Ktedonobacteria.</title>
        <authorList>
            <person name="Yabe S."/>
            <person name="Zheng Y."/>
            <person name="Wang C.M."/>
            <person name="Sakai Y."/>
            <person name="Abe K."/>
            <person name="Yokota A."/>
            <person name="Donadio S."/>
            <person name="Cavaletti L."/>
            <person name="Monciardini P."/>
        </authorList>
    </citation>
    <scope>NUCLEOTIDE SEQUENCE [LARGE SCALE GENOMIC DNA]</scope>
    <source>
        <strain evidence="1 2">SOSP1-30</strain>
    </source>
</reference>
<evidence type="ECO:0000313" key="2">
    <source>
        <dbReference type="Proteomes" id="UP000654345"/>
    </source>
</evidence>
<accession>A0ABQ3UVB1</accession>
<proteinExistence type="predicted"/>
<evidence type="ECO:0000313" key="1">
    <source>
        <dbReference type="EMBL" id="GHO56632.1"/>
    </source>
</evidence>
<sequence>MHTLKDIQQGSKQHPLLRLPHILLSLGLRESVLTQQRKSPARDLLAGCGGNGAWWVLLPSTSASTLCSDIIYRDGLAHLSVSSNMLEVVHTLTCVQPPAWAGYDRRIDIEMVQKVAWPLWQQPLVFVCSPTQFVGRVVLSLVELGYEPEHIKTERFG</sequence>
<name>A0ABQ3UVB1_9CHLR</name>
<dbReference type="SUPFAM" id="SSF52343">
    <property type="entry name" value="Ferredoxin reductase-like, C-terminal NADP-linked domain"/>
    <property type="match status" value="1"/>
</dbReference>